<evidence type="ECO:0000256" key="6">
    <source>
        <dbReference type="ARBA" id="ARBA00022777"/>
    </source>
</evidence>
<dbReference type="UniPathway" id="UPA00077">
    <property type="reaction ID" value="UER00154"/>
</dbReference>
<dbReference type="EC" id="4.1.2.25" evidence="9"/>
<protein>
    <recommendedName>
        <fullName evidence="9">Bifunctional folate synthesis protein</fullName>
    </recommendedName>
    <domain>
        <recommendedName>
            <fullName evidence="9">Dihydroneopterin aldolase</fullName>
            <shortName evidence="9">DHNA</shortName>
            <ecNumber evidence="9">4.1.2.25</ecNumber>
        </recommendedName>
        <alternativeName>
            <fullName evidence="9">7,8-dihydroneopterin aldolase</fullName>
        </alternativeName>
    </domain>
    <domain>
        <recommendedName>
            <fullName evidence="9">2-amino-4-hydroxy-6-hydroxymethyldihydropteridine pyrophosphokinase</fullName>
            <ecNumber evidence="9">2.7.6.3</ecNumber>
        </recommendedName>
        <alternativeName>
            <fullName evidence="9">6-hydroxymethyl-7,8-dihydropterin pyrophosphokinase</fullName>
            <shortName evidence="9">PPPK</shortName>
        </alternativeName>
        <alternativeName>
            <fullName evidence="9">7,8-dihydro-6-hydroxymethylpterin pyrophosphokinase</fullName>
            <shortName evidence="9">HPPK</shortName>
        </alternativeName>
    </domain>
</protein>
<dbReference type="SMART" id="SM00905">
    <property type="entry name" value="FolB"/>
    <property type="match status" value="1"/>
</dbReference>
<reference evidence="11 12" key="1">
    <citation type="submission" date="2019-08" db="EMBL/GenBank/DDBJ databases">
        <title>In-depth cultivation of the pig gut microbiome towards novel bacterial diversity and tailored functional studies.</title>
        <authorList>
            <person name="Wylensek D."/>
            <person name="Hitch T.C.A."/>
            <person name="Clavel T."/>
        </authorList>
    </citation>
    <scope>NUCLEOTIDE SEQUENCE [LARGE SCALE GENOMIC DNA]</scope>
    <source>
        <strain evidence="11 12">WCA-693-APC-MOT-I</strain>
    </source>
</reference>
<evidence type="ECO:0000256" key="3">
    <source>
        <dbReference type="ARBA" id="ARBA00009640"/>
    </source>
</evidence>
<evidence type="ECO:0000313" key="12">
    <source>
        <dbReference type="Proteomes" id="UP000482209"/>
    </source>
</evidence>
<dbReference type="SUPFAM" id="SSF55620">
    <property type="entry name" value="Tetrahydrobiopterin biosynthesis enzymes-like"/>
    <property type="match status" value="1"/>
</dbReference>
<dbReference type="CDD" id="cd00483">
    <property type="entry name" value="HPPK"/>
    <property type="match status" value="1"/>
</dbReference>
<keyword evidence="6 11" id="KW-0418">Kinase</keyword>
<dbReference type="PANTHER" id="PTHR43071:SF1">
    <property type="entry name" value="2-AMINO-4-HYDROXY-6-HYDROXYMETHYLDIHYDROPTERIDINE PYROPHOSPHOKINASE"/>
    <property type="match status" value="1"/>
</dbReference>
<evidence type="ECO:0000256" key="5">
    <source>
        <dbReference type="ARBA" id="ARBA00022741"/>
    </source>
</evidence>
<comment type="catalytic activity">
    <reaction evidence="9">
        <text>7,8-dihydroneopterin = 6-hydroxymethyl-7,8-dihydropterin + glycolaldehyde</text>
        <dbReference type="Rhea" id="RHEA:10540"/>
        <dbReference type="ChEBI" id="CHEBI:17001"/>
        <dbReference type="ChEBI" id="CHEBI:17071"/>
        <dbReference type="ChEBI" id="CHEBI:44841"/>
        <dbReference type="EC" id="4.1.2.25"/>
    </reaction>
</comment>
<comment type="similarity">
    <text evidence="9">Belongs to the DHNA family.</text>
</comment>
<dbReference type="GO" id="GO:0016301">
    <property type="term" value="F:kinase activity"/>
    <property type="evidence" value="ECO:0007669"/>
    <property type="project" value="UniProtKB-KW"/>
</dbReference>
<dbReference type="Proteomes" id="UP000482209">
    <property type="component" value="Unassembled WGS sequence"/>
</dbReference>
<comment type="pathway">
    <text evidence="9">Cofactor biosynthesis; tetrahydrofolate biosynthesis; 2-amino-4-hydroxy-6-hydroxymethyl-7,8-dihydropteridine diphosphate from 7,8-dihydroneopterin triphosphate: step 3/4.</text>
</comment>
<evidence type="ECO:0000313" key="11">
    <source>
        <dbReference type="EMBL" id="MSS64432.1"/>
    </source>
</evidence>
<comment type="catalytic activity">
    <reaction evidence="1">
        <text>6-hydroxymethyl-7,8-dihydropterin + ATP = (7,8-dihydropterin-6-yl)methyl diphosphate + AMP + H(+)</text>
        <dbReference type="Rhea" id="RHEA:11412"/>
        <dbReference type="ChEBI" id="CHEBI:15378"/>
        <dbReference type="ChEBI" id="CHEBI:30616"/>
        <dbReference type="ChEBI" id="CHEBI:44841"/>
        <dbReference type="ChEBI" id="CHEBI:72950"/>
        <dbReference type="ChEBI" id="CHEBI:456215"/>
        <dbReference type="EC" id="2.7.6.3"/>
    </reaction>
</comment>
<name>A0A6L5Y0B9_9FIRM</name>
<dbReference type="GO" id="GO:0005524">
    <property type="term" value="F:ATP binding"/>
    <property type="evidence" value="ECO:0007669"/>
    <property type="project" value="UniProtKB-KW"/>
</dbReference>
<comment type="similarity">
    <text evidence="3">In the N-terminal section; belongs to the DHNA family.</text>
</comment>
<comment type="caution">
    <text evidence="11">The sequence shown here is derived from an EMBL/GenBank/DDBJ whole genome shotgun (WGS) entry which is preliminary data.</text>
</comment>
<dbReference type="GO" id="GO:0046656">
    <property type="term" value="P:folic acid biosynthetic process"/>
    <property type="evidence" value="ECO:0007669"/>
    <property type="project" value="UniProtKB-UniRule"/>
</dbReference>
<dbReference type="Pfam" id="PF01288">
    <property type="entry name" value="HPPK"/>
    <property type="match status" value="1"/>
</dbReference>
<keyword evidence="5" id="KW-0547">Nucleotide-binding</keyword>
<keyword evidence="4 11" id="KW-0808">Transferase</keyword>
<evidence type="ECO:0000256" key="9">
    <source>
        <dbReference type="RuleBase" id="RU362079"/>
    </source>
</evidence>
<keyword evidence="12" id="KW-1185">Reference proteome</keyword>
<evidence type="ECO:0000259" key="10">
    <source>
        <dbReference type="PROSITE" id="PS00794"/>
    </source>
</evidence>
<accession>A0A6L5Y0B9</accession>
<comment type="function">
    <text evidence="9">Catalyzes the conversion of 7,8-dihydroneopterin to 6-hydroxymethyl-7,8-dihydropterin.</text>
</comment>
<dbReference type="NCBIfam" id="TIGR00525">
    <property type="entry name" value="folB"/>
    <property type="match status" value="1"/>
</dbReference>
<feature type="domain" description="7,8-dihydro-6-hydroxymethylpterin-pyrophosphokinase" evidence="10">
    <location>
        <begin position="206"/>
        <end position="217"/>
    </location>
</feature>
<proteinExistence type="inferred from homology"/>
<dbReference type="InterPro" id="IPR006157">
    <property type="entry name" value="FolB_dom"/>
</dbReference>
<sequence>MDKITIKDLEVFCHHGVFPEETVLGQKFMVTAEFFFDIRKAGKTDDLNGSLNYAEAAQYIKKFMEQNTYQLLEAVVEHLAKALLLRYPFVEKVLLELKKPWAPILLPLDTVSVTVERRWHTCYLAIGANLGDKEANFKRAIQLLDEDELTRVTRVSDFIITEPYGGVPQDDFLNGALEIKTLRTPEEVLELIGSIEQDLKRVREIHWGPRTIDLDIIFYDDIVMQEETLTIPHKEMAKRDFVLKPLSQIAPAKIHPLLGVTVTKLYQELLNSLVPED</sequence>
<dbReference type="InterPro" id="IPR035907">
    <property type="entry name" value="Hppk_sf"/>
</dbReference>
<dbReference type="NCBIfam" id="TIGR00526">
    <property type="entry name" value="folB_dom"/>
    <property type="match status" value="1"/>
</dbReference>
<evidence type="ECO:0000256" key="1">
    <source>
        <dbReference type="ARBA" id="ARBA00000198"/>
    </source>
</evidence>
<comment type="pathway">
    <text evidence="2">Cofactor biosynthesis; tetrahydrofolate biosynthesis; 2-amino-4-hydroxy-6-hydroxymethyl-7,8-dihydropteridine diphosphate from 7,8-dihydroneopterin triphosphate: step 4/4.</text>
</comment>
<dbReference type="InterPro" id="IPR043133">
    <property type="entry name" value="GTP-CH-I_C/QueF"/>
</dbReference>
<dbReference type="RefSeq" id="WP_154519822.1">
    <property type="nucleotide sequence ID" value="NZ_VUMT01000018.1"/>
</dbReference>
<dbReference type="PROSITE" id="PS00794">
    <property type="entry name" value="HPPK"/>
    <property type="match status" value="1"/>
</dbReference>
<dbReference type="PANTHER" id="PTHR43071">
    <property type="entry name" value="2-AMINO-4-HYDROXY-6-HYDROXYMETHYLDIHYDROPTERIDINE PYROPHOSPHOKINASE"/>
    <property type="match status" value="1"/>
</dbReference>
<dbReference type="GO" id="GO:0003848">
    <property type="term" value="F:2-amino-4-hydroxy-6-hydroxymethyldihydropteridine diphosphokinase activity"/>
    <property type="evidence" value="ECO:0007669"/>
    <property type="project" value="UniProtKB-EC"/>
</dbReference>
<dbReference type="NCBIfam" id="TIGR01498">
    <property type="entry name" value="folK"/>
    <property type="match status" value="1"/>
</dbReference>
<dbReference type="Gene3D" id="3.30.1130.10">
    <property type="match status" value="1"/>
</dbReference>
<evidence type="ECO:0000256" key="8">
    <source>
        <dbReference type="ARBA" id="ARBA00022909"/>
    </source>
</evidence>
<evidence type="ECO:0000256" key="7">
    <source>
        <dbReference type="ARBA" id="ARBA00022840"/>
    </source>
</evidence>
<dbReference type="SUPFAM" id="SSF55083">
    <property type="entry name" value="6-hydroxymethyl-7,8-dihydropterin pyrophosphokinase, HPPK"/>
    <property type="match status" value="1"/>
</dbReference>
<dbReference type="GO" id="GO:0004150">
    <property type="term" value="F:dihydroneopterin aldolase activity"/>
    <property type="evidence" value="ECO:0007669"/>
    <property type="project" value="UniProtKB-UniRule"/>
</dbReference>
<evidence type="ECO:0000256" key="2">
    <source>
        <dbReference type="ARBA" id="ARBA00005051"/>
    </source>
</evidence>
<dbReference type="InterPro" id="IPR000550">
    <property type="entry name" value="Hppk"/>
</dbReference>
<dbReference type="Gene3D" id="3.30.70.560">
    <property type="entry name" value="7,8-Dihydro-6-hydroxymethylpterin-pyrophosphokinase HPPK"/>
    <property type="match status" value="1"/>
</dbReference>
<evidence type="ECO:0000256" key="4">
    <source>
        <dbReference type="ARBA" id="ARBA00022679"/>
    </source>
</evidence>
<dbReference type="EMBL" id="VUMT01000018">
    <property type="protein sequence ID" value="MSS64432.1"/>
    <property type="molecule type" value="Genomic_DNA"/>
</dbReference>
<gene>
    <name evidence="11" type="primary">folK</name>
    <name evidence="11" type="ORF">FYJ58_11175</name>
</gene>
<dbReference type="Pfam" id="PF02152">
    <property type="entry name" value="FolB"/>
    <property type="match status" value="1"/>
</dbReference>
<keyword evidence="9" id="KW-0456">Lyase</keyword>
<dbReference type="GO" id="GO:0046654">
    <property type="term" value="P:tetrahydrofolate biosynthetic process"/>
    <property type="evidence" value="ECO:0007669"/>
    <property type="project" value="UniProtKB-UniRule"/>
</dbReference>
<dbReference type="EC" id="2.7.6.3" evidence="9"/>
<keyword evidence="8 9" id="KW-0289">Folate biosynthesis</keyword>
<keyword evidence="7" id="KW-0067">ATP-binding</keyword>
<organism evidence="11 12">
    <name type="scientific">Velocimicrobium porci</name>
    <dbReference type="NCBI Taxonomy" id="2606634"/>
    <lineage>
        <taxon>Bacteria</taxon>
        <taxon>Bacillati</taxon>
        <taxon>Bacillota</taxon>
        <taxon>Clostridia</taxon>
        <taxon>Lachnospirales</taxon>
        <taxon>Lachnospiraceae</taxon>
        <taxon>Velocimicrobium</taxon>
    </lineage>
</organism>
<dbReference type="CDD" id="cd00534">
    <property type="entry name" value="DHNA_DHNTPE"/>
    <property type="match status" value="1"/>
</dbReference>
<dbReference type="InterPro" id="IPR006156">
    <property type="entry name" value="Dihydroneopterin_aldolase"/>
</dbReference>
<dbReference type="AlphaFoldDB" id="A0A6L5Y0B9"/>